<protein>
    <recommendedName>
        <fullName evidence="4">Transmembrane protein</fullName>
    </recommendedName>
</protein>
<evidence type="ECO:0000313" key="2">
    <source>
        <dbReference type="EMBL" id="CPV67074.1"/>
    </source>
</evidence>
<dbReference type="EMBL" id="CSWP01000009">
    <property type="protein sequence ID" value="CPV67074.1"/>
    <property type="molecule type" value="Genomic_DNA"/>
</dbReference>
<dbReference type="Proteomes" id="UP000045782">
    <property type="component" value="Unassembled WGS sequence"/>
</dbReference>
<evidence type="ECO:0000313" key="3">
    <source>
        <dbReference type="Proteomes" id="UP000045782"/>
    </source>
</evidence>
<dbReference type="RefSeq" id="WP_131724613.1">
    <property type="nucleotide sequence ID" value="NZ_CSWP01000009.1"/>
</dbReference>
<dbReference type="AlphaFoldDB" id="A0A0U0ZT87"/>
<feature type="transmembrane region" description="Helical" evidence="1">
    <location>
        <begin position="54"/>
        <end position="78"/>
    </location>
</feature>
<feature type="transmembrane region" description="Helical" evidence="1">
    <location>
        <begin position="136"/>
        <end position="156"/>
    </location>
</feature>
<feature type="transmembrane region" description="Helical" evidence="1">
    <location>
        <begin position="6"/>
        <end position="33"/>
    </location>
</feature>
<organism evidence="2 3">
    <name type="scientific">Mycobacteroides abscessus</name>
    <dbReference type="NCBI Taxonomy" id="36809"/>
    <lineage>
        <taxon>Bacteria</taxon>
        <taxon>Bacillati</taxon>
        <taxon>Actinomycetota</taxon>
        <taxon>Actinomycetes</taxon>
        <taxon>Mycobacteriales</taxon>
        <taxon>Mycobacteriaceae</taxon>
        <taxon>Mycobacteroides</taxon>
    </lineage>
</organism>
<name>A0A0U0ZT87_9MYCO</name>
<keyword evidence="1" id="KW-0812">Transmembrane</keyword>
<accession>A0A0U0ZT87</accession>
<evidence type="ECO:0008006" key="4">
    <source>
        <dbReference type="Google" id="ProtNLM"/>
    </source>
</evidence>
<reference evidence="2 3" key="1">
    <citation type="submission" date="2015-03" db="EMBL/GenBank/DDBJ databases">
        <authorList>
            <person name="Murphy D."/>
        </authorList>
    </citation>
    <scope>NUCLEOTIDE SEQUENCE [LARGE SCALE GENOMIC DNA]</scope>
    <source>
        <strain evidence="2 3">PAP088</strain>
    </source>
</reference>
<sequence length="183" mass="20135">MVSDSILVLLNGLGAIAALIMMYALVIGVWRFLVWTMAVIEGQVQTPSLRRLAIDGWMIHVLTMAWGVLGFGVLLGWYPSPLAGKDPAPEKLKLEAGWPAFWQPEFWQRHDDDVLREAISAAGQYRESHPVSGGQLLAWMALIGLWVAGTIALRAARNRYRIARSVPTTPSEWSALMAAGSKP</sequence>
<keyword evidence="1" id="KW-0472">Membrane</keyword>
<keyword evidence="1" id="KW-1133">Transmembrane helix</keyword>
<proteinExistence type="predicted"/>
<gene>
    <name evidence="2" type="ORF">ERS075579_04145</name>
</gene>
<evidence type="ECO:0000256" key="1">
    <source>
        <dbReference type="SAM" id="Phobius"/>
    </source>
</evidence>